<dbReference type="Proteomes" id="UP000282613">
    <property type="component" value="Unassembled WGS sequence"/>
</dbReference>
<dbReference type="PROSITE" id="PS50294">
    <property type="entry name" value="WD_REPEATS_REGION"/>
    <property type="match status" value="2"/>
</dbReference>
<accession>A0A0R3WEX1</accession>
<dbReference type="SMART" id="SM00320">
    <property type="entry name" value="WD40"/>
    <property type="match status" value="7"/>
</dbReference>
<evidence type="ECO:0000259" key="5">
    <source>
        <dbReference type="PROSITE" id="PS51394"/>
    </source>
</evidence>
<organism evidence="8">
    <name type="scientific">Taenia asiatica</name>
    <name type="common">Asian tapeworm</name>
    <dbReference type="NCBI Taxonomy" id="60517"/>
    <lineage>
        <taxon>Eukaryota</taxon>
        <taxon>Metazoa</taxon>
        <taxon>Spiralia</taxon>
        <taxon>Lophotrochozoa</taxon>
        <taxon>Platyhelminthes</taxon>
        <taxon>Cestoda</taxon>
        <taxon>Eucestoda</taxon>
        <taxon>Cyclophyllidea</taxon>
        <taxon>Taeniidae</taxon>
        <taxon>Taenia</taxon>
    </lineage>
</organism>
<dbReference type="AlphaFoldDB" id="A0A0R3WEX1"/>
<keyword evidence="3" id="KW-0677">Repeat</keyword>
<dbReference type="EMBL" id="UYRS01019130">
    <property type="protein sequence ID" value="VDK43145.1"/>
    <property type="molecule type" value="Genomic_DNA"/>
</dbReference>
<dbReference type="InterPro" id="IPR015943">
    <property type="entry name" value="WD40/YVTN_repeat-like_dom_sf"/>
</dbReference>
<dbReference type="InterPro" id="IPR036322">
    <property type="entry name" value="WD40_repeat_dom_sf"/>
</dbReference>
<feature type="repeat" description="WD" evidence="4">
    <location>
        <begin position="199"/>
        <end position="239"/>
    </location>
</feature>
<dbReference type="GO" id="GO:0010992">
    <property type="term" value="P:ubiquitin recycling"/>
    <property type="evidence" value="ECO:0007669"/>
    <property type="project" value="TreeGrafter"/>
</dbReference>
<dbReference type="CDD" id="cd00200">
    <property type="entry name" value="WD40"/>
    <property type="match status" value="1"/>
</dbReference>
<keyword evidence="7" id="KW-1185">Reference proteome</keyword>
<dbReference type="GO" id="GO:0005634">
    <property type="term" value="C:nucleus"/>
    <property type="evidence" value="ECO:0007669"/>
    <property type="project" value="TreeGrafter"/>
</dbReference>
<dbReference type="GO" id="GO:0043130">
    <property type="term" value="F:ubiquitin binding"/>
    <property type="evidence" value="ECO:0007669"/>
    <property type="project" value="TreeGrafter"/>
</dbReference>
<dbReference type="PANTHER" id="PTHR19849:SF0">
    <property type="entry name" value="PHOSPHOLIPASE A-2-ACTIVATING PROTEIN"/>
    <property type="match status" value="1"/>
</dbReference>
<dbReference type="STRING" id="60517.A0A0R3WEX1"/>
<dbReference type="Gene3D" id="2.130.10.10">
    <property type="entry name" value="YVTN repeat-like/Quinoprotein amine dehydrogenase"/>
    <property type="match status" value="1"/>
</dbReference>
<gene>
    <name evidence="6" type="ORF">TASK_LOCUS9386</name>
</gene>
<dbReference type="OrthoDB" id="10265988at2759"/>
<dbReference type="PROSITE" id="PS50082">
    <property type="entry name" value="WD_REPEATS_2"/>
    <property type="match status" value="4"/>
</dbReference>
<dbReference type="SUPFAM" id="SSF50978">
    <property type="entry name" value="WD40 repeat-like"/>
    <property type="match status" value="1"/>
</dbReference>
<evidence type="ECO:0000313" key="8">
    <source>
        <dbReference type="WBParaSite" id="TASK_0000938501-mRNA-1"/>
    </source>
</evidence>
<evidence type="ECO:0000256" key="2">
    <source>
        <dbReference type="ARBA" id="ARBA00022574"/>
    </source>
</evidence>
<proteinExistence type="predicted"/>
<sequence length="592" mass="65173">MSVFKFRGELTGHTSDVRGLCCLRDGTLVSSSRDMSIRSWKLDKRTANTSVGKVYAKHDNYVTTVVYAKPTKTFPNGLILTGSNDNLIRAFFEDEPDPVFVLHGHTDTVCTLDSNVDGLIASGSWDSTARLWNYDSCIGQLKRPGTTVWAVIFLPQPHLNEYLIATGSSDAVIAIWRIPSVSLRQGSLIHESVTPTRLLRGHTDCVRSLALLDADRLLSASNDGSLRCWCLDSGTCIAEFYGHASFVYSVAVDPTHHFIASSGEDRTVRVWPVPEVGVSSVQQLECQQTISLPCQTAWCVVVTIDSDIAVGCSDNRIRLFSRIPERQASDSALEAYDAELASFRVAEGTLGELDRHNLPGIEALTIPGRSEGQIIVIREESGVVCYQWSTGESRWVKVGDVVGSAEHSASGSNRILFEGKEYDYVFTVDFSDNMPAVKLPFNKMDDPWVVAQTFLHKHNLPQDYLDTVAKYIIKQAGLDDSGISKGGENECFDPFTGSGRYVPTGSTNQKPDIHFPAEKFITLEAINVNLVLSKLKEFNATAPKDLSVETLRLVENMSPEMSEENALHLTLSILELIELWPSGMSTGSNVIH</sequence>
<dbReference type="GO" id="GO:0005737">
    <property type="term" value="C:cytoplasm"/>
    <property type="evidence" value="ECO:0007669"/>
    <property type="project" value="TreeGrafter"/>
</dbReference>
<evidence type="ECO:0000256" key="3">
    <source>
        <dbReference type="ARBA" id="ARBA00022737"/>
    </source>
</evidence>
<dbReference type="InterPro" id="IPR015155">
    <property type="entry name" value="PFU"/>
</dbReference>
<dbReference type="PRINTS" id="PR00320">
    <property type="entry name" value="GPROTEINBRPT"/>
</dbReference>
<dbReference type="Gene3D" id="1.25.10.10">
    <property type="entry name" value="Leucine-rich Repeat Variant"/>
    <property type="match status" value="1"/>
</dbReference>
<dbReference type="PANTHER" id="PTHR19849">
    <property type="entry name" value="PHOSPHOLIPASE A-2-ACTIVATING PROTEIN"/>
    <property type="match status" value="1"/>
</dbReference>
<evidence type="ECO:0000313" key="7">
    <source>
        <dbReference type="Proteomes" id="UP000282613"/>
    </source>
</evidence>
<feature type="domain" description="PFU" evidence="5">
    <location>
        <begin position="387"/>
        <end position="486"/>
    </location>
</feature>
<reference evidence="8" key="1">
    <citation type="submission" date="2017-02" db="UniProtKB">
        <authorList>
            <consortium name="WormBaseParasite"/>
        </authorList>
    </citation>
    <scope>IDENTIFICATION</scope>
</reference>
<name>A0A0R3WEX1_TAEAS</name>
<dbReference type="Gene3D" id="3.10.20.870">
    <property type="entry name" value="PFU (PLAA family ubiquitin binding), C-terminal domain"/>
    <property type="match status" value="1"/>
</dbReference>
<feature type="repeat" description="WD" evidence="4">
    <location>
        <begin position="10"/>
        <end position="50"/>
    </location>
</feature>
<feature type="repeat" description="WD" evidence="4">
    <location>
        <begin position="240"/>
        <end position="271"/>
    </location>
</feature>
<evidence type="ECO:0000256" key="4">
    <source>
        <dbReference type="PROSITE-ProRule" id="PRU00221"/>
    </source>
</evidence>
<dbReference type="InterPro" id="IPR011989">
    <property type="entry name" value="ARM-like"/>
</dbReference>
<dbReference type="GO" id="GO:0043161">
    <property type="term" value="P:proteasome-mediated ubiquitin-dependent protein catabolic process"/>
    <property type="evidence" value="ECO:0007669"/>
    <property type="project" value="TreeGrafter"/>
</dbReference>
<reference evidence="6 7" key="2">
    <citation type="submission" date="2018-11" db="EMBL/GenBank/DDBJ databases">
        <authorList>
            <consortium name="Pathogen Informatics"/>
        </authorList>
    </citation>
    <scope>NUCLEOTIDE SEQUENCE [LARGE SCALE GENOMIC DNA]</scope>
</reference>
<dbReference type="InterPro" id="IPR038122">
    <property type="entry name" value="PFU_sf"/>
</dbReference>
<dbReference type="WBParaSite" id="TASK_0000938501-mRNA-1">
    <property type="protein sequence ID" value="TASK_0000938501-mRNA-1"/>
    <property type="gene ID" value="TASK_0000938501"/>
</dbReference>
<dbReference type="Pfam" id="PF00400">
    <property type="entry name" value="WD40"/>
    <property type="match status" value="4"/>
</dbReference>
<protein>
    <submittedName>
        <fullName evidence="8">PFU domain-containing protein</fullName>
    </submittedName>
</protein>
<keyword evidence="1" id="KW-0963">Cytoplasm</keyword>
<dbReference type="InterPro" id="IPR020472">
    <property type="entry name" value="WD40_PAC1"/>
</dbReference>
<feature type="repeat" description="WD" evidence="4">
    <location>
        <begin position="102"/>
        <end position="136"/>
    </location>
</feature>
<evidence type="ECO:0000256" key="1">
    <source>
        <dbReference type="ARBA" id="ARBA00022490"/>
    </source>
</evidence>
<dbReference type="PROSITE" id="PS51394">
    <property type="entry name" value="PFU"/>
    <property type="match status" value="1"/>
</dbReference>
<dbReference type="InterPro" id="IPR001680">
    <property type="entry name" value="WD40_rpt"/>
</dbReference>
<dbReference type="Pfam" id="PF09070">
    <property type="entry name" value="PFU"/>
    <property type="match status" value="1"/>
</dbReference>
<evidence type="ECO:0000313" key="6">
    <source>
        <dbReference type="EMBL" id="VDK43145.1"/>
    </source>
</evidence>
<keyword evidence="2 4" id="KW-0853">WD repeat</keyword>